<dbReference type="SUPFAM" id="SSF51984">
    <property type="entry name" value="MurCD N-terminal domain"/>
    <property type="match status" value="1"/>
</dbReference>
<dbReference type="PANTHER" id="PTHR43445">
    <property type="entry name" value="UDP-N-ACETYLMURAMATE--L-ALANINE LIGASE-RELATED"/>
    <property type="match status" value="1"/>
</dbReference>
<reference evidence="1 2" key="1">
    <citation type="submission" date="2018-06" db="EMBL/GenBank/DDBJ databases">
        <title>Thermoflavimicrobium daqus sp. nov., a thermophilic microbe isolated from Moutai-flavour Daqu.</title>
        <authorList>
            <person name="Wang X."/>
            <person name="Zhou H."/>
        </authorList>
    </citation>
    <scope>NUCLEOTIDE SEQUENCE [LARGE SCALE GENOMIC DNA]</scope>
    <source>
        <strain evidence="1 2">FBKL4.011</strain>
    </source>
</reference>
<dbReference type="Proteomes" id="UP000251213">
    <property type="component" value="Unassembled WGS sequence"/>
</dbReference>
<name>A0A364K5V3_9BACL</name>
<accession>A0A364K5V3</accession>
<proteinExistence type="predicted"/>
<protein>
    <submittedName>
        <fullName evidence="1">Uncharacterized protein</fullName>
    </submittedName>
</protein>
<evidence type="ECO:0000313" key="2">
    <source>
        <dbReference type="Proteomes" id="UP000251213"/>
    </source>
</evidence>
<dbReference type="Gene3D" id="3.40.1190.10">
    <property type="entry name" value="Mur-like, catalytic domain"/>
    <property type="match status" value="1"/>
</dbReference>
<evidence type="ECO:0000313" key="1">
    <source>
        <dbReference type="EMBL" id="RAL25663.1"/>
    </source>
</evidence>
<dbReference type="PANTHER" id="PTHR43445:SF3">
    <property type="entry name" value="UDP-N-ACETYLMURAMATE--L-ALANINE LIGASE"/>
    <property type="match status" value="1"/>
</dbReference>
<comment type="caution">
    <text evidence="1">The sequence shown here is derived from an EMBL/GenBank/DDBJ whole genome shotgun (WGS) entry which is preliminary data.</text>
</comment>
<sequence>MESIRSNNRLDISGGSLMKTYHLLGLEDDHMAALAQVLYDMGHRVQPWDYNVSVSTKKLLKDRGLNLIAPMEQVQNDDHMIVLENHEERAKLLLSKTKKSLKWYGYHQFMGELIQDFTSISVLGLKSKKMLSRLLSKVFNSFAPTSYLLSESIAKGGNKDVYFVFEGCEDPTYIKSYQPDFAVITNMDEQTEQFQHKKEMKKIFLQVAKQVKKRVVACGDDINTHILLTTGPVLFYGLGVNNDLVAKNVIDKEGSLSFDVYLDKQFLDRFELGWCDQQAVLHALAVISIALLEGFDLNQLKAALRSFSLFQV</sequence>
<dbReference type="EMBL" id="QJKK01000003">
    <property type="protein sequence ID" value="RAL25663.1"/>
    <property type="molecule type" value="Genomic_DNA"/>
</dbReference>
<dbReference type="OrthoDB" id="9823018at2"/>
<dbReference type="Gene3D" id="3.40.50.720">
    <property type="entry name" value="NAD(P)-binding Rossmann-like Domain"/>
    <property type="match status" value="1"/>
</dbReference>
<dbReference type="AlphaFoldDB" id="A0A364K5V3"/>
<keyword evidence="2" id="KW-1185">Reference proteome</keyword>
<dbReference type="SUPFAM" id="SSF53623">
    <property type="entry name" value="MurD-like peptide ligases, catalytic domain"/>
    <property type="match status" value="1"/>
</dbReference>
<dbReference type="GO" id="GO:0005524">
    <property type="term" value="F:ATP binding"/>
    <property type="evidence" value="ECO:0007669"/>
    <property type="project" value="InterPro"/>
</dbReference>
<reference evidence="1 2" key="2">
    <citation type="submission" date="2018-06" db="EMBL/GenBank/DDBJ databases">
        <authorList>
            <person name="Zhirakovskaya E."/>
        </authorList>
    </citation>
    <scope>NUCLEOTIDE SEQUENCE [LARGE SCALE GENOMIC DNA]</scope>
    <source>
        <strain evidence="1 2">FBKL4.011</strain>
    </source>
</reference>
<gene>
    <name evidence="1" type="ORF">DL897_06180</name>
</gene>
<dbReference type="InterPro" id="IPR050061">
    <property type="entry name" value="MurCDEF_pg_biosynth"/>
</dbReference>
<dbReference type="InterPro" id="IPR036565">
    <property type="entry name" value="Mur-like_cat_sf"/>
</dbReference>
<organism evidence="1 2">
    <name type="scientific">Thermoflavimicrobium daqui</name>
    <dbReference type="NCBI Taxonomy" id="2137476"/>
    <lineage>
        <taxon>Bacteria</taxon>
        <taxon>Bacillati</taxon>
        <taxon>Bacillota</taxon>
        <taxon>Bacilli</taxon>
        <taxon>Bacillales</taxon>
        <taxon>Thermoactinomycetaceae</taxon>
        <taxon>Thermoflavimicrobium</taxon>
    </lineage>
</organism>